<dbReference type="InterPro" id="IPR011048">
    <property type="entry name" value="Haem_d1_sf"/>
</dbReference>
<dbReference type="RefSeq" id="WP_146588280.1">
    <property type="nucleotide sequence ID" value="NZ_SJPO01000007.1"/>
</dbReference>
<dbReference type="Gene3D" id="2.130.10.10">
    <property type="entry name" value="YVTN repeat-like/Quinoprotein amine dehydrogenase"/>
    <property type="match status" value="2"/>
</dbReference>
<accession>A0A5C5YKY4</accession>
<dbReference type="InterPro" id="IPR051200">
    <property type="entry name" value="Host-pathogen_enzymatic-act"/>
</dbReference>
<dbReference type="InterPro" id="IPR007312">
    <property type="entry name" value="Phosphoesterase"/>
</dbReference>
<name>A0A5C5YKY4_9BACT</name>
<dbReference type="GO" id="GO:0016788">
    <property type="term" value="F:hydrolase activity, acting on ester bonds"/>
    <property type="evidence" value="ECO:0007669"/>
    <property type="project" value="InterPro"/>
</dbReference>
<dbReference type="OrthoDB" id="9772811at2"/>
<dbReference type="SUPFAM" id="SSF51004">
    <property type="entry name" value="C-terminal (heme d1) domain of cytochrome cd1-nitrite reductase"/>
    <property type="match status" value="1"/>
</dbReference>
<dbReference type="AlphaFoldDB" id="A0A5C5YKY4"/>
<evidence type="ECO:0000256" key="1">
    <source>
        <dbReference type="ARBA" id="ARBA00022801"/>
    </source>
</evidence>
<dbReference type="Proteomes" id="UP000318478">
    <property type="component" value="Unassembled WGS sequence"/>
</dbReference>
<dbReference type="PANTHER" id="PTHR47197">
    <property type="entry name" value="PROTEIN NIRF"/>
    <property type="match status" value="1"/>
</dbReference>
<comment type="caution">
    <text evidence="3">The sequence shown here is derived from an EMBL/GenBank/DDBJ whole genome shotgun (WGS) entry which is preliminary data.</text>
</comment>
<gene>
    <name evidence="3" type="ORF">Pla123a_29880</name>
</gene>
<feature type="chain" id="PRO_5022697542" evidence="2">
    <location>
        <begin position="24"/>
        <end position="904"/>
    </location>
</feature>
<keyword evidence="4" id="KW-1185">Reference proteome</keyword>
<dbReference type="PANTHER" id="PTHR47197:SF3">
    <property type="entry name" value="DIHYDRO-HEME D1 DEHYDROGENASE"/>
    <property type="match status" value="1"/>
</dbReference>
<organism evidence="3 4">
    <name type="scientific">Posidoniimonas polymericola</name>
    <dbReference type="NCBI Taxonomy" id="2528002"/>
    <lineage>
        <taxon>Bacteria</taxon>
        <taxon>Pseudomonadati</taxon>
        <taxon>Planctomycetota</taxon>
        <taxon>Planctomycetia</taxon>
        <taxon>Pirellulales</taxon>
        <taxon>Lacipirellulaceae</taxon>
        <taxon>Posidoniimonas</taxon>
    </lineage>
</organism>
<evidence type="ECO:0000313" key="3">
    <source>
        <dbReference type="EMBL" id="TWT75479.1"/>
    </source>
</evidence>
<protein>
    <submittedName>
        <fullName evidence="3">Phosphoesterase family protein</fullName>
    </submittedName>
</protein>
<proteinExistence type="predicted"/>
<evidence type="ECO:0000313" key="4">
    <source>
        <dbReference type="Proteomes" id="UP000318478"/>
    </source>
</evidence>
<dbReference type="InterPro" id="IPR017850">
    <property type="entry name" value="Alkaline_phosphatase_core_sf"/>
</dbReference>
<dbReference type="Pfam" id="PF04185">
    <property type="entry name" value="Phosphoesterase"/>
    <property type="match status" value="1"/>
</dbReference>
<evidence type="ECO:0000256" key="2">
    <source>
        <dbReference type="SAM" id="SignalP"/>
    </source>
</evidence>
<dbReference type="InterPro" id="IPR015943">
    <property type="entry name" value="WD40/YVTN_repeat-like_dom_sf"/>
</dbReference>
<keyword evidence="1" id="KW-0378">Hydrolase</keyword>
<keyword evidence="2" id="KW-0732">Signal</keyword>
<dbReference type="EMBL" id="SJPO01000007">
    <property type="protein sequence ID" value="TWT75479.1"/>
    <property type="molecule type" value="Genomic_DNA"/>
</dbReference>
<feature type="signal peptide" evidence="2">
    <location>
        <begin position="1"/>
        <end position="23"/>
    </location>
</feature>
<dbReference type="SUPFAM" id="SSF53649">
    <property type="entry name" value="Alkaline phosphatase-like"/>
    <property type="match status" value="1"/>
</dbReference>
<sequence length="904" mass="97766" precursor="true">MLRRPQRLLSSFAILLLAVGAGALDAAAPAADNAKVGPQPNGQGVTPVNQILTPHGRQLHLPGMRPQAVALSPNGRILVTAGKTNEIVVVDPDRAVVVQRVALPAKLPENRSQPETKQAVVPTDTDGQLSYNGLIFSPQGDRLYMSDVNGSIKVFDVDDSGHVEPSFAWSVPDANAPRRKAEAPSGLAVSTDGSRLYVCGNLSNRLFELDTDTGEALRVFDVGVAPFDVVLMGEKAYVSNWGGRRPEQGDLTGPAGRGTVVRVDPVRHIASEGSVSVVDLASGQVRNEIITGRHASGLASSPAHPYLICCNSESDHLSVIDTRTDSVVATLWTKASPADLLGAAPNAAAFDAAGRRLYVANGSQNAVAVFDFDADEPEESKLIGLVPVGWYPGAVLVDDARNTVVAANIKGLAERPKDYGGGAVPDAKGFNSHHYHGSLSLFEIPADEQLAELSEQVSRNLRTPRIADALLPARPDQSPRPIPERIGEPSLIKHVVYIIKENRTFDQVLGKIGRGDCDPSLCIFGPEIAPNHYKIARDFVLLDNTYCCGILSADGHQWSTTAYSTDYMEKSFAGFPRSYPDGMGVDEDDALAYASSGFLWDSAIKHGVSIRNYGEFMGPSVRWRDPNRQGSPDFTACYQAWKNGTDDVVFACWPSVETLRDISPLDYVGWEMSVPDQYRADFVLRELAEFEKKGEYPRLTIICLPNDHASGTRPGCPTPAACIADNDLAFGRILEGLSHSKFWPEMAVFAIEDDPQAGWDHVSGYRTIAFCASPYAKRGALVSTQYNTTSVLRTIEQILGLPPMNQFDASATPMFDCFVDEPDPTPYDAAPALVPLDQMNPDPAAITDPVLREDALVSASLDFEGVDRAPEDVLNRILWRAMRGTSEPYPEWAITAGADEDDDD</sequence>
<dbReference type="Gene3D" id="3.40.720.10">
    <property type="entry name" value="Alkaline Phosphatase, subunit A"/>
    <property type="match status" value="1"/>
</dbReference>
<reference evidence="3 4" key="1">
    <citation type="submission" date="2019-02" db="EMBL/GenBank/DDBJ databases">
        <title>Deep-cultivation of Planctomycetes and their phenomic and genomic characterization uncovers novel biology.</title>
        <authorList>
            <person name="Wiegand S."/>
            <person name="Jogler M."/>
            <person name="Boedeker C."/>
            <person name="Pinto D."/>
            <person name="Vollmers J."/>
            <person name="Rivas-Marin E."/>
            <person name="Kohn T."/>
            <person name="Peeters S.H."/>
            <person name="Heuer A."/>
            <person name="Rast P."/>
            <person name="Oberbeckmann S."/>
            <person name="Bunk B."/>
            <person name="Jeske O."/>
            <person name="Meyerdierks A."/>
            <person name="Storesund J.E."/>
            <person name="Kallscheuer N."/>
            <person name="Luecker S."/>
            <person name="Lage O.M."/>
            <person name="Pohl T."/>
            <person name="Merkel B.J."/>
            <person name="Hornburger P."/>
            <person name="Mueller R.-W."/>
            <person name="Bruemmer F."/>
            <person name="Labrenz M."/>
            <person name="Spormann A.M."/>
            <person name="Op Den Camp H."/>
            <person name="Overmann J."/>
            <person name="Amann R."/>
            <person name="Jetten M.S.M."/>
            <person name="Mascher T."/>
            <person name="Medema M.H."/>
            <person name="Devos D.P."/>
            <person name="Kaster A.-K."/>
            <person name="Ovreas L."/>
            <person name="Rohde M."/>
            <person name="Galperin M.Y."/>
            <person name="Jogler C."/>
        </authorList>
    </citation>
    <scope>NUCLEOTIDE SEQUENCE [LARGE SCALE GENOMIC DNA]</scope>
    <source>
        <strain evidence="3 4">Pla123a</strain>
    </source>
</reference>